<name>A0A7S1G3W0_9STRA</name>
<feature type="region of interest" description="Disordered" evidence="4">
    <location>
        <begin position="1489"/>
        <end position="1512"/>
    </location>
</feature>
<feature type="compositionally biased region" description="Acidic residues" evidence="4">
    <location>
        <begin position="115"/>
        <end position="137"/>
    </location>
</feature>
<evidence type="ECO:0008006" key="6">
    <source>
        <dbReference type="Google" id="ProtNLM"/>
    </source>
</evidence>
<feature type="compositionally biased region" description="Polar residues" evidence="4">
    <location>
        <begin position="431"/>
        <end position="440"/>
    </location>
</feature>
<accession>A0A7S1G3W0</accession>
<feature type="region of interest" description="Disordered" evidence="4">
    <location>
        <begin position="95"/>
        <end position="195"/>
    </location>
</feature>
<proteinExistence type="predicted"/>
<feature type="compositionally biased region" description="Basic and acidic residues" evidence="4">
    <location>
        <begin position="413"/>
        <end position="429"/>
    </location>
</feature>
<feature type="compositionally biased region" description="Acidic residues" evidence="4">
    <location>
        <begin position="369"/>
        <end position="395"/>
    </location>
</feature>
<dbReference type="PANTHER" id="PTHR24178">
    <property type="entry name" value="MOLTING PROTEIN MLT-4"/>
    <property type="match status" value="1"/>
</dbReference>
<feature type="compositionally biased region" description="Basic and acidic residues" evidence="4">
    <location>
        <begin position="619"/>
        <end position="645"/>
    </location>
</feature>
<feature type="region of interest" description="Disordered" evidence="4">
    <location>
        <begin position="1363"/>
        <end position="1400"/>
    </location>
</feature>
<dbReference type="Gene3D" id="1.10.510.10">
    <property type="entry name" value="Transferase(Phosphotransferase) domain 1"/>
    <property type="match status" value="1"/>
</dbReference>
<dbReference type="Gene3D" id="1.25.40.20">
    <property type="entry name" value="Ankyrin repeat-containing domain"/>
    <property type="match status" value="1"/>
</dbReference>
<feature type="region of interest" description="Disordered" evidence="4">
    <location>
        <begin position="1"/>
        <end position="48"/>
    </location>
</feature>
<evidence type="ECO:0000313" key="5">
    <source>
        <dbReference type="EMBL" id="CAD8904276.1"/>
    </source>
</evidence>
<feature type="compositionally biased region" description="Basic and acidic residues" evidence="4">
    <location>
        <begin position="143"/>
        <end position="166"/>
    </location>
</feature>
<dbReference type="InterPro" id="IPR002110">
    <property type="entry name" value="Ankyrin_rpt"/>
</dbReference>
<feature type="repeat" description="ANK" evidence="3">
    <location>
        <begin position="855"/>
        <end position="879"/>
    </location>
</feature>
<dbReference type="SUPFAM" id="SSF48403">
    <property type="entry name" value="Ankyrin repeat"/>
    <property type="match status" value="1"/>
</dbReference>
<gene>
    <name evidence="5" type="ORF">CHYS00102_LOCUS31496</name>
</gene>
<dbReference type="InterPro" id="IPR011009">
    <property type="entry name" value="Kinase-like_dom_sf"/>
</dbReference>
<dbReference type="Pfam" id="PF12796">
    <property type="entry name" value="Ank_2"/>
    <property type="match status" value="1"/>
</dbReference>
<reference evidence="5" key="1">
    <citation type="submission" date="2021-01" db="EMBL/GenBank/DDBJ databases">
        <authorList>
            <person name="Corre E."/>
            <person name="Pelletier E."/>
            <person name="Niang G."/>
            <person name="Scheremetjew M."/>
            <person name="Finn R."/>
            <person name="Kale V."/>
            <person name="Holt S."/>
            <person name="Cochrane G."/>
            <person name="Meng A."/>
            <person name="Brown T."/>
            <person name="Cohen L."/>
        </authorList>
    </citation>
    <scope>NUCLEOTIDE SEQUENCE</scope>
    <source>
        <strain evidence="5">308</strain>
    </source>
</reference>
<feature type="compositionally biased region" description="Basic and acidic residues" evidence="4">
    <location>
        <begin position="441"/>
        <end position="450"/>
    </location>
</feature>
<keyword evidence="2 3" id="KW-0040">ANK repeat</keyword>
<keyword evidence="1" id="KW-0677">Repeat</keyword>
<evidence type="ECO:0000256" key="1">
    <source>
        <dbReference type="ARBA" id="ARBA00022737"/>
    </source>
</evidence>
<organism evidence="5">
    <name type="scientific">Corethron hystrix</name>
    <dbReference type="NCBI Taxonomy" id="216773"/>
    <lineage>
        <taxon>Eukaryota</taxon>
        <taxon>Sar</taxon>
        <taxon>Stramenopiles</taxon>
        <taxon>Ochrophyta</taxon>
        <taxon>Bacillariophyta</taxon>
        <taxon>Coscinodiscophyceae</taxon>
        <taxon>Corethrophycidae</taxon>
        <taxon>Corethrales</taxon>
        <taxon>Corethraceae</taxon>
        <taxon>Corethron</taxon>
    </lineage>
</organism>
<feature type="region of interest" description="Disordered" evidence="4">
    <location>
        <begin position="660"/>
        <end position="741"/>
    </location>
</feature>
<feature type="region of interest" description="Disordered" evidence="4">
    <location>
        <begin position="301"/>
        <end position="489"/>
    </location>
</feature>
<feature type="compositionally biased region" description="Polar residues" evidence="4">
    <location>
        <begin position="351"/>
        <end position="360"/>
    </location>
</feature>
<dbReference type="EMBL" id="HBFR01043038">
    <property type="protein sequence ID" value="CAD8904276.1"/>
    <property type="molecule type" value="Transcribed_RNA"/>
</dbReference>
<sequence length="1659" mass="182111">MVVAVESASMSQYDDSRYSDGSEDSDTSVDSDSSDDCTRTTTSTRSTAATKHTFKSRYTYATDNSETTGVLTGVTDIMAEYHVSDEDDEGATYVSKRSYAAGRSGKKTKKRVEYDSDSSDEETDVRDDGIDDDDSSLDAETFVDDKTVHHPRRMDARKSKDERRNQTELSCDTDDTDSFAKSDAISKPLTPARARSTESSFSMINKVTNRVLGSLDRSAVDILSPIKSMGSSVSSVMTPAKIALTPAKNALNEPIKMGGKRVSSSRTAPNTRKYQDLEKTVPVNRKKSYATAAAVLQQRTLEKTSALKRRSSARESATGMTQNDPYKPSRQSSALTAGSRKSVKTEISMKSVRSQKASSRIKTERSSDESDSCEESSENEDSGNEGEEEDSEEELKENIPARRQGSRLSKASRRSDLKMKAENSPEKMSRKPSSLTQASNKKGEDLEPHKLFKHSSRLTAASAKSTHDAAIIKPTRKSSRLSSASRGKYDEALIKPKRISSRLSKATGNNDGADDESFALDSPAASITIKNAPEFTKQISALTTASAYNDHRKKNVDDYQSIPVTRQASAKTDVSIKSGYEPPYKMSSKQASTFSKSSICKKDKIAMTRKTSQKSASTKKSERIDSVLLSEKKAQRRRENDDDRTVATIHTVGSVIIASTEESIEIENDRDNENASPGKKTSGKSTGRVGTDEQRMNEGDSSNVKNSESKKSSQRAPLGMKSTNTSEARKDESQESTEDSSVKAKLALILSSVVKAARNENWKKVISLCKENPGIISMKSPKTEQNLTHILARQKKRVPGHVVEELCRLRPQAIAAADRTGRTPVHYAGALGNKSDLVGLLLKTYPQGAERADNDGNTPLHLAADVGRSSEKTVQLLLDFCPQVIDRENSGKSTPLHLACAVPSAIASVDNISAILEVHRELKIEPSSLDVDGSSPLHLAIKSKGSPQIITAFQAKADIKLFLQPNGDGDLPLHVALTTSDVSPISISSIVKAAEFAGGVPTSTGAMPVALAVKQDMPNHTIKAIMLADMPIDIGTRLQAGNEHVVRRQHGHSWWHVVVENGKKYEKIVEEIFSKHATKSQIIALARTLGPNESGKVIDNACHDIKVLFQKHLRFYSRYELSTAVPPRCTNTVEVFHAIDHGPDSGPRPSPKSDQGGNDYMGDVTFKHWTKVRQVVLRCFSSPSSFNSELHVRKRYSLSSDYVEEILNTHNDNNYKQYAFNSGKLFCICYEKPDHTLAEIFSKNIVRSQKWLAKCSTVLRNIALAVEHIHQQGTVHGYLTPSIISKYGPAWKLSEVGTLTPIGRAMSGPVRSSVPPESIINLMEGLAMAQDQVSPSSTLRSGTTAGSTITGWSKLSSCSSDLSSFGPGVSKSSPFGSRYSNGSKDGANRSPAFSYSSSSTLTNSMVGHKVTSHKPSKKRAGFLLFGMTELGLGGMGAPENDNNHGDLSSTKSEDSHLLQEAEKRLGEREAEIHRLRRELKEREENTKKEMTAMKKQVREREKKISQKHKRREQRLGKKVVAVKAAVAAAKLVTAETFKKQKLKFSPEKCIASPVWDVWSFGLLMAQLILGRSTDLPSFDKNEEEENLYKLYAFKSPSMLRVTEEVRKVAGDNAADLISKMLHPSPEHRMSTMSKALQHKYFRESKYKEAVALNSNKLHV</sequence>
<feature type="compositionally biased region" description="Polar residues" evidence="4">
    <location>
        <begin position="1370"/>
        <end position="1383"/>
    </location>
</feature>
<dbReference type="InterPro" id="IPR036770">
    <property type="entry name" value="Ankyrin_rpt-contain_sf"/>
</dbReference>
<dbReference type="SUPFAM" id="SSF56112">
    <property type="entry name" value="Protein kinase-like (PK-like)"/>
    <property type="match status" value="2"/>
</dbReference>
<feature type="region of interest" description="Disordered" evidence="4">
    <location>
        <begin position="605"/>
        <end position="646"/>
    </location>
</feature>
<feature type="compositionally biased region" description="Polar residues" evidence="4">
    <location>
        <begin position="314"/>
        <end position="336"/>
    </location>
</feature>
<evidence type="ECO:0000256" key="2">
    <source>
        <dbReference type="ARBA" id="ARBA00023043"/>
    </source>
</evidence>
<feature type="compositionally biased region" description="Low complexity" evidence="4">
    <location>
        <begin position="608"/>
        <end position="618"/>
    </location>
</feature>
<feature type="region of interest" description="Disordered" evidence="4">
    <location>
        <begin position="567"/>
        <end position="593"/>
    </location>
</feature>
<feature type="compositionally biased region" description="Basic and acidic residues" evidence="4">
    <location>
        <begin position="1489"/>
        <end position="1504"/>
    </location>
</feature>
<evidence type="ECO:0000256" key="4">
    <source>
        <dbReference type="SAM" id="MobiDB-lite"/>
    </source>
</evidence>
<dbReference type="SMART" id="SM00248">
    <property type="entry name" value="ANK"/>
    <property type="match status" value="5"/>
</dbReference>
<feature type="compositionally biased region" description="Acidic residues" evidence="4">
    <location>
        <begin position="21"/>
        <end position="35"/>
    </location>
</feature>
<evidence type="ECO:0000256" key="3">
    <source>
        <dbReference type="PROSITE-ProRule" id="PRU00023"/>
    </source>
</evidence>
<dbReference type="PROSITE" id="PS50088">
    <property type="entry name" value="ANK_REPEAT"/>
    <property type="match status" value="1"/>
</dbReference>
<feature type="compositionally biased region" description="Polar residues" evidence="4">
    <location>
        <begin position="262"/>
        <end position="272"/>
    </location>
</feature>
<protein>
    <recommendedName>
        <fullName evidence="6">Protein kinase domain-containing protein</fullName>
    </recommendedName>
</protein>
<dbReference type="PROSITE" id="PS50297">
    <property type="entry name" value="ANK_REP_REGION"/>
    <property type="match status" value="1"/>
</dbReference>
<feature type="compositionally biased region" description="Low complexity" evidence="4">
    <location>
        <begin position="1390"/>
        <end position="1400"/>
    </location>
</feature>
<feature type="region of interest" description="Disordered" evidence="4">
    <location>
        <begin position="1436"/>
        <end position="1455"/>
    </location>
</feature>
<feature type="region of interest" description="Disordered" evidence="4">
    <location>
        <begin position="258"/>
        <end position="282"/>
    </location>
</feature>